<keyword evidence="3" id="KW-1185">Reference proteome</keyword>
<dbReference type="GO" id="GO:0004725">
    <property type="term" value="F:protein tyrosine phosphatase activity"/>
    <property type="evidence" value="ECO:0007669"/>
    <property type="project" value="TreeGrafter"/>
</dbReference>
<dbReference type="Proteomes" id="UP000694255">
    <property type="component" value="Unassembled WGS sequence"/>
</dbReference>
<gene>
    <name evidence="2" type="ORF">J8A68_001198</name>
</gene>
<dbReference type="GO" id="GO:0005737">
    <property type="term" value="C:cytoplasm"/>
    <property type="evidence" value="ECO:0007669"/>
    <property type="project" value="TreeGrafter"/>
</dbReference>
<dbReference type="SMART" id="SM00450">
    <property type="entry name" value="RHOD"/>
    <property type="match status" value="1"/>
</dbReference>
<dbReference type="InterPro" id="IPR001763">
    <property type="entry name" value="Rhodanese-like_dom"/>
</dbReference>
<dbReference type="RefSeq" id="XP_049265374.1">
    <property type="nucleotide sequence ID" value="XM_049404827.1"/>
</dbReference>
<dbReference type="PROSITE" id="PS50206">
    <property type="entry name" value="RHODANESE_3"/>
    <property type="match status" value="1"/>
</dbReference>
<dbReference type="PANTHER" id="PTHR10828:SF38">
    <property type="entry name" value="ARSENICAL-RESISTANCE PROTEIN 2-RELATED"/>
    <property type="match status" value="1"/>
</dbReference>
<dbReference type="AlphaFoldDB" id="A0A8J5QL75"/>
<name>A0A8J5QL75_9ASCO</name>
<dbReference type="Pfam" id="PF00581">
    <property type="entry name" value="Rhodanese"/>
    <property type="match status" value="1"/>
</dbReference>
<dbReference type="PANTHER" id="PTHR10828">
    <property type="entry name" value="M-PHASE INDUCER PHOSPHATASE DUAL SPECIFICITY PHOSPHATASE CDC25"/>
    <property type="match status" value="1"/>
</dbReference>
<comment type="caution">
    <text evidence="2">The sequence shown here is derived from an EMBL/GenBank/DDBJ whole genome shotgun (WGS) entry which is preliminary data.</text>
</comment>
<organism evidence="2 3">
    <name type="scientific">[Candida] subhashii</name>
    <dbReference type="NCBI Taxonomy" id="561895"/>
    <lineage>
        <taxon>Eukaryota</taxon>
        <taxon>Fungi</taxon>
        <taxon>Dikarya</taxon>
        <taxon>Ascomycota</taxon>
        <taxon>Saccharomycotina</taxon>
        <taxon>Pichiomycetes</taxon>
        <taxon>Debaryomycetaceae</taxon>
        <taxon>Spathaspora</taxon>
    </lineage>
</organism>
<feature type="domain" description="Rhodanese" evidence="1">
    <location>
        <begin position="29"/>
        <end position="136"/>
    </location>
</feature>
<protein>
    <submittedName>
        <fullName evidence="2">Ibp1</fullName>
    </submittedName>
</protein>
<sequence length="151" mass="17710">MTRIYSLSDLRYIKPITLRSWFKGGSPHGNGKFAIIDVRESDFVGGHIKGCYHYPAANFHYTLRELHQRLYDNKIDDIIFHCALSQVRGPSSTLKFLRSLNEITDPKLKEYFDSVHVYVLKGGFTRWQREYGEDSEVTEHYDKEIWQFGSI</sequence>
<evidence type="ECO:0000313" key="3">
    <source>
        <dbReference type="Proteomes" id="UP000694255"/>
    </source>
</evidence>
<dbReference type="GO" id="GO:0005634">
    <property type="term" value="C:nucleus"/>
    <property type="evidence" value="ECO:0007669"/>
    <property type="project" value="TreeGrafter"/>
</dbReference>
<dbReference type="GeneID" id="73467999"/>
<evidence type="ECO:0000313" key="2">
    <source>
        <dbReference type="EMBL" id="KAG7665142.1"/>
    </source>
</evidence>
<dbReference type="EMBL" id="JAGSYN010000051">
    <property type="protein sequence ID" value="KAG7665142.1"/>
    <property type="molecule type" value="Genomic_DNA"/>
</dbReference>
<evidence type="ECO:0000259" key="1">
    <source>
        <dbReference type="PROSITE" id="PS50206"/>
    </source>
</evidence>
<accession>A0A8J5QL75</accession>
<reference evidence="2 3" key="1">
    <citation type="journal article" date="2021" name="DNA Res.">
        <title>Genome analysis of Candida subhashii reveals its hybrid nature and dual mitochondrial genome conformations.</title>
        <authorList>
            <person name="Mixao V."/>
            <person name="Hegedusova E."/>
            <person name="Saus E."/>
            <person name="Pryszcz L.P."/>
            <person name="Cillingova A."/>
            <person name="Nosek J."/>
            <person name="Gabaldon T."/>
        </authorList>
    </citation>
    <scope>NUCLEOTIDE SEQUENCE [LARGE SCALE GENOMIC DNA]</scope>
    <source>
        <strain evidence="2 3">CBS 10753</strain>
    </source>
</reference>
<dbReference type="OrthoDB" id="102559at2759"/>
<proteinExistence type="predicted"/>